<dbReference type="GO" id="GO:0004556">
    <property type="term" value="F:alpha-amylase activity"/>
    <property type="evidence" value="ECO:0007669"/>
    <property type="project" value="UniProtKB-UniRule"/>
</dbReference>
<dbReference type="SUPFAM" id="SSF51011">
    <property type="entry name" value="Glycosyl hydrolase domain"/>
    <property type="match status" value="1"/>
</dbReference>
<keyword evidence="8 11" id="KW-0119">Carbohydrate metabolism</keyword>
<evidence type="ECO:0000256" key="2">
    <source>
        <dbReference type="ARBA" id="ARBA00001913"/>
    </source>
</evidence>
<name>A0A9W7L6M9_9STRA</name>
<dbReference type="Pfam" id="PF02806">
    <property type="entry name" value="Alpha-amylase_C"/>
    <property type="match status" value="1"/>
</dbReference>
<comment type="catalytic activity">
    <reaction evidence="1 11">
        <text>Endohydrolysis of (1-&gt;4)-alpha-D-glucosidic linkages in polysaccharides containing three or more (1-&gt;4)-alpha-linked D-glucose units.</text>
        <dbReference type="EC" id="3.2.1.1"/>
    </reaction>
</comment>
<comment type="caution">
    <text evidence="14">The sequence shown here is derived from an EMBL/GenBank/DDBJ whole genome shotgun (WGS) entry which is preliminary data.</text>
</comment>
<protein>
    <recommendedName>
        <fullName evidence="4 11">Alpha-amylase</fullName>
        <ecNumber evidence="4 11">3.2.1.1</ecNumber>
    </recommendedName>
</protein>
<dbReference type="EC" id="3.2.1.1" evidence="4 11"/>
<evidence type="ECO:0000259" key="12">
    <source>
        <dbReference type="SMART" id="SM00632"/>
    </source>
</evidence>
<evidence type="ECO:0000256" key="11">
    <source>
        <dbReference type="RuleBase" id="RU361134"/>
    </source>
</evidence>
<keyword evidence="15" id="KW-1185">Reference proteome</keyword>
<dbReference type="Pfam" id="PF00128">
    <property type="entry name" value="Alpha-amylase"/>
    <property type="match status" value="1"/>
</dbReference>
<dbReference type="AlphaFoldDB" id="A0A9W7L6M9"/>
<gene>
    <name evidence="14" type="ORF">TrRE_jg11282</name>
</gene>
<comment type="cofactor">
    <cofactor evidence="2">
        <name>Ca(2+)</name>
        <dbReference type="ChEBI" id="CHEBI:29108"/>
    </cofactor>
</comment>
<organism evidence="14 15">
    <name type="scientific">Triparma retinervis</name>
    <dbReference type="NCBI Taxonomy" id="2557542"/>
    <lineage>
        <taxon>Eukaryota</taxon>
        <taxon>Sar</taxon>
        <taxon>Stramenopiles</taxon>
        <taxon>Ochrophyta</taxon>
        <taxon>Bolidophyceae</taxon>
        <taxon>Parmales</taxon>
        <taxon>Triparmaceae</taxon>
        <taxon>Triparma</taxon>
    </lineage>
</organism>
<dbReference type="SMART" id="SM00642">
    <property type="entry name" value="Aamy"/>
    <property type="match status" value="1"/>
</dbReference>
<evidence type="ECO:0000256" key="7">
    <source>
        <dbReference type="ARBA" id="ARBA00022837"/>
    </source>
</evidence>
<dbReference type="InterPro" id="IPR017853">
    <property type="entry name" value="GH"/>
</dbReference>
<evidence type="ECO:0000256" key="6">
    <source>
        <dbReference type="ARBA" id="ARBA00022801"/>
    </source>
</evidence>
<dbReference type="Proteomes" id="UP001165082">
    <property type="component" value="Unassembled WGS sequence"/>
</dbReference>
<evidence type="ECO:0000313" key="15">
    <source>
        <dbReference type="Proteomes" id="UP001165082"/>
    </source>
</evidence>
<keyword evidence="5" id="KW-0479">Metal-binding</keyword>
<dbReference type="InterPro" id="IPR006048">
    <property type="entry name" value="A-amylase/branching_C"/>
</dbReference>
<dbReference type="InterPro" id="IPR031319">
    <property type="entry name" value="A-amylase_C"/>
</dbReference>
<comment type="similarity">
    <text evidence="3 10">Belongs to the glycosyl hydrolase 13 family.</text>
</comment>
<dbReference type="OrthoDB" id="550577at2759"/>
<dbReference type="PRINTS" id="PR00110">
    <property type="entry name" value="ALPHAAMYLASE"/>
</dbReference>
<proteinExistence type="inferred from homology"/>
<dbReference type="InterPro" id="IPR013780">
    <property type="entry name" value="Glyco_hydro_b"/>
</dbReference>
<feature type="domain" description="Alpha-amylase C-terminal" evidence="12">
    <location>
        <begin position="379"/>
        <end position="462"/>
    </location>
</feature>
<dbReference type="PANTHER" id="PTHR43447">
    <property type="entry name" value="ALPHA-AMYLASE"/>
    <property type="match status" value="1"/>
</dbReference>
<evidence type="ECO:0000259" key="13">
    <source>
        <dbReference type="SMART" id="SM00642"/>
    </source>
</evidence>
<dbReference type="Gene3D" id="3.20.20.80">
    <property type="entry name" value="Glycosidases"/>
    <property type="match status" value="1"/>
</dbReference>
<dbReference type="Gene3D" id="2.60.40.1180">
    <property type="entry name" value="Golgi alpha-mannosidase II"/>
    <property type="match status" value="1"/>
</dbReference>
<evidence type="ECO:0000256" key="4">
    <source>
        <dbReference type="ARBA" id="ARBA00012595"/>
    </source>
</evidence>
<dbReference type="EMBL" id="BRXZ01007748">
    <property type="protein sequence ID" value="GMI33594.1"/>
    <property type="molecule type" value="Genomic_DNA"/>
</dbReference>
<keyword evidence="7" id="KW-0106">Calcium</keyword>
<reference evidence="14" key="1">
    <citation type="submission" date="2022-07" db="EMBL/GenBank/DDBJ databases">
        <title>Genome analysis of Parmales, a sister group of diatoms, reveals the evolutionary specialization of diatoms from phago-mixotrophs to photoautotrophs.</title>
        <authorList>
            <person name="Ban H."/>
            <person name="Sato S."/>
            <person name="Yoshikawa S."/>
            <person name="Kazumasa Y."/>
            <person name="Nakamura Y."/>
            <person name="Ichinomiya M."/>
            <person name="Saitoh K."/>
            <person name="Sato N."/>
            <person name="Blanc-Mathieu R."/>
            <person name="Endo H."/>
            <person name="Kuwata A."/>
            <person name="Ogata H."/>
        </authorList>
    </citation>
    <scope>NUCLEOTIDE SEQUENCE</scope>
</reference>
<dbReference type="SMART" id="SM00632">
    <property type="entry name" value="Aamy_C"/>
    <property type="match status" value="1"/>
</dbReference>
<keyword evidence="6 11" id="KW-0378">Hydrolase</keyword>
<accession>A0A9W7L6M9</accession>
<sequence>MKLLFPALFSLAAAAEIDTSGVFVHLFEWSHSDVADECENWLGPKGFDAVQISPPNEHIQGDQWWTRYQPVTYNITSRSGDMNSFQDMVDRCAAVGVSIVADAVVNHMAAGSSGTGVGGTSYSNRNFPDYEQSDFHHTSSLDVNCAVTDYTDQKNVQECDLVGLPDLDTSSSKVQDRIAQYLNDLYDMGVTGFRIDAAKHQEASQMNGYLKQLPDDAFVFGEVIEGGNEAVKPEMYEDYCYITEFDWAQEVAPNVVSQGKMQYLNTVGESWGLENSDISVIFTDNHDTQRGNAPLTYKDGDVYKLMNMFMVAHPYGYPKVMSSYYFTDHDAGPPGTGANADSCGDGSTWVCEHRWTEIANLVNWRKEAVKAENGKASVNDWAASSDGNGIAFSRGDAAFVAINRSGGDWSDSFQTSLPAGTYCNVMQSDDVSSCDKITVNSDGSASFSVPSMGGVAMHIGAQA</sequence>
<evidence type="ECO:0000256" key="1">
    <source>
        <dbReference type="ARBA" id="ARBA00000548"/>
    </source>
</evidence>
<keyword evidence="9 11" id="KW-0326">Glycosidase</keyword>
<evidence type="ECO:0000256" key="8">
    <source>
        <dbReference type="ARBA" id="ARBA00023277"/>
    </source>
</evidence>
<evidence type="ECO:0000256" key="5">
    <source>
        <dbReference type="ARBA" id="ARBA00022723"/>
    </source>
</evidence>
<dbReference type="GO" id="GO:0005975">
    <property type="term" value="P:carbohydrate metabolic process"/>
    <property type="evidence" value="ECO:0007669"/>
    <property type="project" value="InterPro"/>
</dbReference>
<dbReference type="InterPro" id="IPR006047">
    <property type="entry name" value="GH13_cat_dom"/>
</dbReference>
<evidence type="ECO:0000256" key="10">
    <source>
        <dbReference type="RuleBase" id="RU003615"/>
    </source>
</evidence>
<dbReference type="CDD" id="cd11317">
    <property type="entry name" value="AmyAc_bac_euk_AmyA"/>
    <property type="match status" value="1"/>
</dbReference>
<evidence type="ECO:0000256" key="9">
    <source>
        <dbReference type="ARBA" id="ARBA00023295"/>
    </source>
</evidence>
<dbReference type="GO" id="GO:0046872">
    <property type="term" value="F:metal ion binding"/>
    <property type="evidence" value="ECO:0007669"/>
    <property type="project" value="UniProtKB-KW"/>
</dbReference>
<evidence type="ECO:0000313" key="14">
    <source>
        <dbReference type="EMBL" id="GMI33594.1"/>
    </source>
</evidence>
<dbReference type="SUPFAM" id="SSF51445">
    <property type="entry name" value="(Trans)glycosidases"/>
    <property type="match status" value="1"/>
</dbReference>
<evidence type="ECO:0000256" key="3">
    <source>
        <dbReference type="ARBA" id="ARBA00008061"/>
    </source>
</evidence>
<dbReference type="InterPro" id="IPR006046">
    <property type="entry name" value="Alpha_amylase"/>
</dbReference>
<feature type="domain" description="Glycosyl hydrolase family 13 catalytic" evidence="13">
    <location>
        <begin position="21"/>
        <end position="365"/>
    </location>
</feature>